<evidence type="ECO:0000313" key="4">
    <source>
        <dbReference type="Proteomes" id="UP000034680"/>
    </source>
</evidence>
<proteinExistence type="inferred from homology"/>
<reference evidence="3 4" key="2">
    <citation type="submission" date="2015-05" db="EMBL/GenBank/DDBJ databases">
        <authorList>
            <person name="Morales-Cruz A."/>
            <person name="Amrine K.C."/>
            <person name="Cantu D."/>
        </authorList>
    </citation>
    <scope>NUCLEOTIDE SEQUENCE [LARGE SCALE GENOMIC DNA]</scope>
    <source>
        <strain evidence="3">DA912</strain>
    </source>
</reference>
<dbReference type="PANTHER" id="PTHR43591">
    <property type="entry name" value="METHYLTRANSFERASE"/>
    <property type="match status" value="1"/>
</dbReference>
<sequence length="415" mass="45732">MDQNRAAAGPPSQGGPPFPGQTSSSYYPPTSGADCCSSNTTTFPPPPSGTAVGAPEPSPPPSLLGQAAAGPHAASSSFTSTWITPASTEELAGGAGGGDDDNSFADTDFVYENGRRYHAPASGRVVYPLPNDESEQERDDMKHKLALWMMHEKLLYAPVDDVLRRGGMVLDLGTGTGEWAMDMAQRYGKSQIFGCDISPIQPAYVWDNVFFSADDFEEDWTDYPENAFDFIHMRYAAFSIKDPAALLQRVMKHLKPGGYIEFQEMTYWPRADDNTLTETTPYAFRDFCYYVQMGVANLGLDLHMINRLPQGLRDAGFDDVTEARHKLPIGRWARDRRQRQKGIWFLRMILMEGLSAIAKRPLTQGLGWKAEQVEMFLVDVRKSLNDTGVHAYFPFTVVYGRKPLGAGAAAAAASR</sequence>
<dbReference type="STRING" id="1214573.A0A0G2FNQ8"/>
<dbReference type="EMBL" id="LCUC01000152">
    <property type="protein sequence ID" value="KKY35649.1"/>
    <property type="molecule type" value="Genomic_DNA"/>
</dbReference>
<dbReference type="OrthoDB" id="2013972at2759"/>
<accession>A0A0G2FNQ8</accession>
<name>A0A0G2FNQ8_9PEZI</name>
<evidence type="ECO:0000256" key="1">
    <source>
        <dbReference type="ARBA" id="ARBA00038158"/>
    </source>
</evidence>
<dbReference type="InterPro" id="IPR029063">
    <property type="entry name" value="SAM-dependent_MTases_sf"/>
</dbReference>
<dbReference type="CDD" id="cd02440">
    <property type="entry name" value="AdoMet_MTases"/>
    <property type="match status" value="1"/>
</dbReference>
<protein>
    <submittedName>
        <fullName evidence="3">Putative methyltransferase domain-containing protein</fullName>
    </submittedName>
</protein>
<dbReference type="Pfam" id="PF13489">
    <property type="entry name" value="Methyltransf_23"/>
    <property type="match status" value="1"/>
</dbReference>
<reference evidence="3 4" key="1">
    <citation type="submission" date="2015-05" db="EMBL/GenBank/DDBJ databases">
        <title>Distinctive expansion of gene families associated with plant cell wall degradation and secondary metabolism in the genomes of grapevine trunk pathogens.</title>
        <authorList>
            <person name="Lawrence D.P."/>
            <person name="Travadon R."/>
            <person name="Rolshausen P.E."/>
            <person name="Baumgartner K."/>
        </authorList>
    </citation>
    <scope>NUCLEOTIDE SEQUENCE [LARGE SCALE GENOMIC DNA]</scope>
    <source>
        <strain evidence="3">DA912</strain>
    </source>
</reference>
<comment type="caution">
    <text evidence="3">The sequence shown here is derived from an EMBL/GenBank/DDBJ whole genome shotgun (WGS) entry which is preliminary data.</text>
</comment>
<keyword evidence="4" id="KW-1185">Reference proteome</keyword>
<gene>
    <name evidence="3" type="ORF">UCDDA912_g04430</name>
</gene>
<dbReference type="GO" id="GO:0032259">
    <property type="term" value="P:methylation"/>
    <property type="evidence" value="ECO:0007669"/>
    <property type="project" value="UniProtKB-KW"/>
</dbReference>
<feature type="compositionally biased region" description="Polar residues" evidence="2">
    <location>
        <begin position="74"/>
        <end position="83"/>
    </location>
</feature>
<dbReference type="PANTHER" id="PTHR43591:SF10">
    <property type="entry name" value="ABC TRANSMEMBRANE TYPE-1 DOMAIN-CONTAINING PROTEIN-RELATED"/>
    <property type="match status" value="1"/>
</dbReference>
<organism evidence="3 4">
    <name type="scientific">Diaporthe ampelina</name>
    <dbReference type="NCBI Taxonomy" id="1214573"/>
    <lineage>
        <taxon>Eukaryota</taxon>
        <taxon>Fungi</taxon>
        <taxon>Dikarya</taxon>
        <taxon>Ascomycota</taxon>
        <taxon>Pezizomycotina</taxon>
        <taxon>Sordariomycetes</taxon>
        <taxon>Sordariomycetidae</taxon>
        <taxon>Diaporthales</taxon>
        <taxon>Diaporthaceae</taxon>
        <taxon>Diaporthe</taxon>
    </lineage>
</organism>
<dbReference type="Gene3D" id="3.40.50.150">
    <property type="entry name" value="Vaccinia Virus protein VP39"/>
    <property type="match status" value="1"/>
</dbReference>
<evidence type="ECO:0000313" key="3">
    <source>
        <dbReference type="EMBL" id="KKY35649.1"/>
    </source>
</evidence>
<keyword evidence="3" id="KW-0489">Methyltransferase</keyword>
<dbReference type="Proteomes" id="UP000034680">
    <property type="component" value="Unassembled WGS sequence"/>
</dbReference>
<evidence type="ECO:0000256" key="2">
    <source>
        <dbReference type="SAM" id="MobiDB-lite"/>
    </source>
</evidence>
<keyword evidence="3" id="KW-0808">Transferase</keyword>
<feature type="region of interest" description="Disordered" evidence="2">
    <location>
        <begin position="1"/>
        <end position="83"/>
    </location>
</feature>
<comment type="similarity">
    <text evidence="1">Belongs to the methyltransferase superfamily. LaeA methyltransferase family.</text>
</comment>
<dbReference type="SUPFAM" id="SSF53335">
    <property type="entry name" value="S-adenosyl-L-methionine-dependent methyltransferases"/>
    <property type="match status" value="1"/>
</dbReference>
<dbReference type="GO" id="GO:0008168">
    <property type="term" value="F:methyltransferase activity"/>
    <property type="evidence" value="ECO:0007669"/>
    <property type="project" value="UniProtKB-KW"/>
</dbReference>
<dbReference type="AlphaFoldDB" id="A0A0G2FNQ8"/>